<dbReference type="GO" id="GO:0006811">
    <property type="term" value="P:monoatomic ion transport"/>
    <property type="evidence" value="ECO:0007669"/>
    <property type="project" value="UniProtKB-KW"/>
</dbReference>
<dbReference type="Pfam" id="PF01554">
    <property type="entry name" value="MatE"/>
    <property type="match status" value="2"/>
</dbReference>
<proteinExistence type="inferred from homology"/>
<evidence type="ECO:0000313" key="14">
    <source>
        <dbReference type="EMBL" id="EEA85856.1"/>
    </source>
</evidence>
<evidence type="ECO:0000256" key="4">
    <source>
        <dbReference type="ARBA" id="ARBA00020268"/>
    </source>
</evidence>
<organism evidence="14 15">
    <name type="scientific">Peptacetobacter hiranonis (strain DSM 13275 / JCM 10541 / KCTC 15199 / TO-931)</name>
    <name type="common">Clostridium hiranonis</name>
    <dbReference type="NCBI Taxonomy" id="500633"/>
    <lineage>
        <taxon>Bacteria</taxon>
        <taxon>Bacillati</taxon>
        <taxon>Bacillota</taxon>
        <taxon>Clostridia</taxon>
        <taxon>Peptostreptococcales</taxon>
        <taxon>Peptostreptococcaceae</taxon>
        <taxon>Peptacetobacter</taxon>
    </lineage>
</organism>
<evidence type="ECO:0000256" key="5">
    <source>
        <dbReference type="ARBA" id="ARBA00022448"/>
    </source>
</evidence>
<keyword evidence="8 13" id="KW-0812">Transmembrane</keyword>
<evidence type="ECO:0000313" key="15">
    <source>
        <dbReference type="Proteomes" id="UP000003178"/>
    </source>
</evidence>
<evidence type="ECO:0000256" key="10">
    <source>
        <dbReference type="ARBA" id="ARBA00023065"/>
    </source>
</evidence>
<evidence type="ECO:0000256" key="13">
    <source>
        <dbReference type="SAM" id="Phobius"/>
    </source>
</evidence>
<evidence type="ECO:0000256" key="6">
    <source>
        <dbReference type="ARBA" id="ARBA00022449"/>
    </source>
</evidence>
<dbReference type="Proteomes" id="UP000003178">
    <property type="component" value="Unassembled WGS sequence"/>
</dbReference>
<feature type="transmembrane region" description="Helical" evidence="13">
    <location>
        <begin position="292"/>
        <end position="310"/>
    </location>
</feature>
<comment type="function">
    <text evidence="1">Multidrug efflux pump.</text>
</comment>
<evidence type="ECO:0000256" key="12">
    <source>
        <dbReference type="ARBA" id="ARBA00031636"/>
    </source>
</evidence>
<comment type="subcellular location">
    <subcellularLocation>
        <location evidence="2">Cell membrane</location>
        <topology evidence="2">Multi-pass membrane protein</topology>
    </subcellularLocation>
</comment>
<dbReference type="HOGENOM" id="CLU_012893_0_1_9"/>
<feature type="transmembrane region" description="Helical" evidence="13">
    <location>
        <begin position="387"/>
        <end position="408"/>
    </location>
</feature>
<dbReference type="AlphaFoldDB" id="B6FX89"/>
<keyword evidence="5" id="KW-0813">Transport</keyword>
<evidence type="ECO:0000256" key="8">
    <source>
        <dbReference type="ARBA" id="ARBA00022692"/>
    </source>
</evidence>
<evidence type="ECO:0000256" key="3">
    <source>
        <dbReference type="ARBA" id="ARBA00010199"/>
    </source>
</evidence>
<reference evidence="14 15" key="1">
    <citation type="submission" date="2008-09" db="EMBL/GenBank/DDBJ databases">
        <authorList>
            <person name="Fulton L."/>
            <person name="Clifton S."/>
            <person name="Fulton B."/>
            <person name="Xu J."/>
            <person name="Minx P."/>
            <person name="Pepin K.H."/>
            <person name="Johnson M."/>
            <person name="Thiruvilangam P."/>
            <person name="Bhonagiri V."/>
            <person name="Nash W.E."/>
            <person name="Mardis E.R."/>
            <person name="Wilson R.K."/>
        </authorList>
    </citation>
    <scope>NUCLEOTIDE SEQUENCE [LARGE SCALE GENOMIC DNA]</scope>
    <source>
        <strain evidence="14 15">DSM 13275</strain>
    </source>
</reference>
<reference evidence="14 15" key="2">
    <citation type="submission" date="2008-10" db="EMBL/GenBank/DDBJ databases">
        <title>Draft genome sequence of Clostridium hiranonis (DSM 13275).</title>
        <authorList>
            <person name="Sudarsanam P."/>
            <person name="Ley R."/>
            <person name="Guruge J."/>
            <person name="Turnbaugh P.J."/>
            <person name="Mahowald M."/>
            <person name="Liep D."/>
            <person name="Gordon J."/>
        </authorList>
    </citation>
    <scope>NUCLEOTIDE SEQUENCE [LARGE SCALE GENOMIC DNA]</scope>
    <source>
        <strain evidence="14 15">DSM 13275</strain>
    </source>
</reference>
<sequence length="469" mass="50653">MSIAFFIAVIFLRGGFLMENIEKLSNSKPSSYNPMTDRSVVPLLISMAVPPMISMLIQSLYNIVDSIFVAQISQNALTAVSLAFPLQNLSLSFGVGLGVAVNANIAINMGAGNMEKADSYAGQGIILTIVHALLFVLIGLFGLRPFFSMFTNDPEVINYAIQYGSVVITLTFGSLFHILFEKIFQSNGNMVVPMFLQGIGAIVNIILDPILIFGMFGAPQMGVLGAAVATIIGQFCAATLAVILFLKQSPVKIKKHHLKVNFKLISDLYKVALPSGVMMSLPSILVSILNGILASVSHAGIAFFGIYYKLQTFVNMPVTGIIQGMRPIVSYNHGAELKDRVLKTIKYAMIFSAVILVSGTIAFNLFTKDLLVMFSATDELLGFGIPGLKILSLGFAFSFVGITMSGVFEALGKGFYSLLISIFRQLIIIVPLSLILVKSIGLTGVWITFPIAEFVAAIIAISLYKRVVK</sequence>
<evidence type="ECO:0000256" key="1">
    <source>
        <dbReference type="ARBA" id="ARBA00003408"/>
    </source>
</evidence>
<keyword evidence="9 13" id="KW-1133">Transmembrane helix</keyword>
<feature type="transmembrane region" description="Helical" evidence="13">
    <location>
        <begin position="222"/>
        <end position="246"/>
    </location>
</feature>
<feature type="transmembrane region" description="Helical" evidence="13">
    <location>
        <begin position="41"/>
        <end position="61"/>
    </location>
</feature>
<feature type="transmembrane region" description="Helical" evidence="13">
    <location>
        <begin position="347"/>
        <end position="367"/>
    </location>
</feature>
<keyword evidence="11 13" id="KW-0472">Membrane</keyword>
<comment type="caution">
    <text evidence="14">The sequence shown here is derived from an EMBL/GenBank/DDBJ whole genome shotgun (WGS) entry which is preliminary data.</text>
</comment>
<name>B6FX89_PEPHT</name>
<keyword evidence="15" id="KW-1185">Reference proteome</keyword>
<feature type="transmembrane region" description="Helical" evidence="13">
    <location>
        <begin position="415"/>
        <end position="437"/>
    </location>
</feature>
<dbReference type="PANTHER" id="PTHR43298">
    <property type="entry name" value="MULTIDRUG RESISTANCE PROTEIN NORM-RELATED"/>
    <property type="match status" value="1"/>
</dbReference>
<keyword evidence="10" id="KW-0406">Ion transport</keyword>
<dbReference type="InterPro" id="IPR048279">
    <property type="entry name" value="MdtK-like"/>
</dbReference>
<dbReference type="GO" id="GO:0015297">
    <property type="term" value="F:antiporter activity"/>
    <property type="evidence" value="ECO:0007669"/>
    <property type="project" value="UniProtKB-KW"/>
</dbReference>
<feature type="transmembrane region" description="Helical" evidence="13">
    <location>
        <begin position="443"/>
        <end position="464"/>
    </location>
</feature>
<dbReference type="NCBIfam" id="TIGR00797">
    <property type="entry name" value="matE"/>
    <property type="match status" value="1"/>
</dbReference>
<dbReference type="GO" id="GO:0005886">
    <property type="term" value="C:plasma membrane"/>
    <property type="evidence" value="ECO:0007669"/>
    <property type="project" value="UniProtKB-SubCell"/>
</dbReference>
<dbReference type="PANTHER" id="PTHR43298:SF2">
    <property type="entry name" value="FMN_FAD EXPORTER YEEO-RELATED"/>
    <property type="match status" value="1"/>
</dbReference>
<dbReference type="InterPro" id="IPR002528">
    <property type="entry name" value="MATE_fam"/>
</dbReference>
<gene>
    <name evidence="14" type="ORF">CLOHIR_00488</name>
</gene>
<dbReference type="EMBL" id="ABWP01000016">
    <property type="protein sequence ID" value="EEA85856.1"/>
    <property type="molecule type" value="Genomic_DNA"/>
</dbReference>
<dbReference type="InterPro" id="IPR050222">
    <property type="entry name" value="MATE_MdtK"/>
</dbReference>
<evidence type="ECO:0000256" key="9">
    <source>
        <dbReference type="ARBA" id="ARBA00022989"/>
    </source>
</evidence>
<feature type="transmembrane region" description="Helical" evidence="13">
    <location>
        <begin position="192"/>
        <end position="216"/>
    </location>
</feature>
<dbReference type="eggNOG" id="COG0534">
    <property type="taxonomic scope" value="Bacteria"/>
</dbReference>
<dbReference type="GO" id="GO:0042910">
    <property type="term" value="F:xenobiotic transmembrane transporter activity"/>
    <property type="evidence" value="ECO:0007669"/>
    <property type="project" value="InterPro"/>
</dbReference>
<evidence type="ECO:0000256" key="11">
    <source>
        <dbReference type="ARBA" id="ARBA00023136"/>
    </source>
</evidence>
<evidence type="ECO:0000256" key="2">
    <source>
        <dbReference type="ARBA" id="ARBA00004651"/>
    </source>
</evidence>
<keyword evidence="6" id="KW-0050">Antiport</keyword>
<comment type="similarity">
    <text evidence="3">Belongs to the multi antimicrobial extrusion (MATE) (TC 2.A.66.1) family.</text>
</comment>
<keyword evidence="7" id="KW-1003">Cell membrane</keyword>
<evidence type="ECO:0000256" key="7">
    <source>
        <dbReference type="ARBA" id="ARBA00022475"/>
    </source>
</evidence>
<feature type="transmembrane region" description="Helical" evidence="13">
    <location>
        <begin position="159"/>
        <end position="180"/>
    </location>
</feature>
<feature type="transmembrane region" description="Helical" evidence="13">
    <location>
        <begin position="92"/>
        <end position="112"/>
    </location>
</feature>
<feature type="transmembrane region" description="Helical" evidence="13">
    <location>
        <begin position="124"/>
        <end position="147"/>
    </location>
</feature>
<protein>
    <recommendedName>
        <fullName evidence="4">Probable multidrug resistance protein NorM</fullName>
    </recommendedName>
    <alternativeName>
        <fullName evidence="12">Multidrug-efflux transporter</fullName>
    </alternativeName>
</protein>
<accession>B6FX89</accession>
<dbReference type="PIRSF" id="PIRSF006603">
    <property type="entry name" value="DinF"/>
    <property type="match status" value="1"/>
</dbReference>